<protein>
    <submittedName>
        <fullName evidence="1">Uncharacterized protein</fullName>
    </submittedName>
</protein>
<evidence type="ECO:0000313" key="2">
    <source>
        <dbReference type="Proteomes" id="UP000271098"/>
    </source>
</evidence>
<reference evidence="1 2" key="1">
    <citation type="submission" date="2018-11" db="EMBL/GenBank/DDBJ databases">
        <authorList>
            <consortium name="Pathogen Informatics"/>
        </authorList>
    </citation>
    <scope>NUCLEOTIDE SEQUENCE [LARGE SCALE GENOMIC DNA]</scope>
</reference>
<dbReference type="AlphaFoldDB" id="A0A3P7P0M8"/>
<dbReference type="Proteomes" id="UP000271098">
    <property type="component" value="Unassembled WGS sequence"/>
</dbReference>
<dbReference type="OrthoDB" id="9449012at2759"/>
<sequence>MKKAFQRLNISHPMLEPDQMQQYSYNILSYIAKVKHMAREEFDSLCCTVAAALQHSTAPIFPLLQIGVPRLLIAPSIQFRNPFEVKRSKLIEQIPKMRINLMQQFSTRKIPVFEGGRPGMRLKLQHAGLLSFFFHKSLLISS</sequence>
<name>A0A3P7P0M8_9BILA</name>
<accession>A0A3P7P0M8</accession>
<gene>
    <name evidence="1" type="ORF">GPUH_LOCUS23963</name>
</gene>
<proteinExistence type="predicted"/>
<keyword evidence="2" id="KW-1185">Reference proteome</keyword>
<organism evidence="1 2">
    <name type="scientific">Gongylonema pulchrum</name>
    <dbReference type="NCBI Taxonomy" id="637853"/>
    <lineage>
        <taxon>Eukaryota</taxon>
        <taxon>Metazoa</taxon>
        <taxon>Ecdysozoa</taxon>
        <taxon>Nematoda</taxon>
        <taxon>Chromadorea</taxon>
        <taxon>Rhabditida</taxon>
        <taxon>Spirurina</taxon>
        <taxon>Spiruromorpha</taxon>
        <taxon>Spiruroidea</taxon>
        <taxon>Gongylonematidae</taxon>
        <taxon>Gongylonema</taxon>
    </lineage>
</organism>
<dbReference type="EMBL" id="UYRT01099562">
    <property type="protein sequence ID" value="VDN42208.1"/>
    <property type="molecule type" value="Genomic_DNA"/>
</dbReference>
<evidence type="ECO:0000313" key="1">
    <source>
        <dbReference type="EMBL" id="VDN42208.1"/>
    </source>
</evidence>